<proteinExistence type="predicted"/>
<gene>
    <name evidence="3" type="ORF">S12H4_47557</name>
</gene>
<dbReference type="InterPro" id="IPR013785">
    <property type="entry name" value="Aldolase_TIM"/>
</dbReference>
<evidence type="ECO:0000259" key="2">
    <source>
        <dbReference type="Pfam" id="PF00215"/>
    </source>
</evidence>
<evidence type="ECO:0000313" key="3">
    <source>
        <dbReference type="EMBL" id="GAJ11500.1"/>
    </source>
</evidence>
<sequence length="58" mass="6624">MAIQARDKLILALDVDTQEEVEGLVEKLADFIGIFKVGHRLFTRYGPKIIKVIKKKKV</sequence>
<reference evidence="3" key="1">
    <citation type="journal article" date="2014" name="Front. Microbiol.">
        <title>High frequency of phylogenetically diverse reductive dehalogenase-homologous genes in deep subseafloor sedimentary metagenomes.</title>
        <authorList>
            <person name="Kawai M."/>
            <person name="Futagami T."/>
            <person name="Toyoda A."/>
            <person name="Takaki Y."/>
            <person name="Nishi S."/>
            <person name="Hori S."/>
            <person name="Arai W."/>
            <person name="Tsubouchi T."/>
            <person name="Morono Y."/>
            <person name="Uchiyama I."/>
            <person name="Ito T."/>
            <person name="Fujiyama A."/>
            <person name="Inagaki F."/>
            <person name="Takami H."/>
        </authorList>
    </citation>
    <scope>NUCLEOTIDE SEQUENCE</scope>
    <source>
        <strain evidence="3">Expedition CK06-06</strain>
    </source>
</reference>
<name>X1VQG8_9ZZZZ</name>
<organism evidence="3">
    <name type="scientific">marine sediment metagenome</name>
    <dbReference type="NCBI Taxonomy" id="412755"/>
    <lineage>
        <taxon>unclassified sequences</taxon>
        <taxon>metagenomes</taxon>
        <taxon>ecological metagenomes</taxon>
    </lineage>
</organism>
<dbReference type="AlphaFoldDB" id="X1VQG8"/>
<dbReference type="EMBL" id="BARW01029623">
    <property type="protein sequence ID" value="GAJ11500.1"/>
    <property type="molecule type" value="Genomic_DNA"/>
</dbReference>
<feature type="domain" description="Orotidine 5'-phosphate decarboxylase" evidence="2">
    <location>
        <begin position="8"/>
        <end position="57"/>
    </location>
</feature>
<dbReference type="Gene3D" id="3.20.20.70">
    <property type="entry name" value="Aldolase class I"/>
    <property type="match status" value="1"/>
</dbReference>
<dbReference type="GO" id="GO:0004590">
    <property type="term" value="F:orotidine-5'-phosphate decarboxylase activity"/>
    <property type="evidence" value="ECO:0007669"/>
    <property type="project" value="InterPro"/>
</dbReference>
<protein>
    <recommendedName>
        <fullName evidence="2">Orotidine 5'-phosphate decarboxylase domain-containing protein</fullName>
    </recommendedName>
</protein>
<dbReference type="InterPro" id="IPR011060">
    <property type="entry name" value="RibuloseP-bd_barrel"/>
</dbReference>
<accession>X1VQG8</accession>
<comment type="caution">
    <text evidence="3">The sequence shown here is derived from an EMBL/GenBank/DDBJ whole genome shotgun (WGS) entry which is preliminary data.</text>
</comment>
<keyword evidence="1" id="KW-0456">Lyase</keyword>
<dbReference type="Pfam" id="PF00215">
    <property type="entry name" value="OMPdecase"/>
    <property type="match status" value="1"/>
</dbReference>
<dbReference type="InterPro" id="IPR001754">
    <property type="entry name" value="OMPdeCOase_dom"/>
</dbReference>
<feature type="non-terminal residue" evidence="3">
    <location>
        <position position="58"/>
    </location>
</feature>
<dbReference type="GO" id="GO:0006207">
    <property type="term" value="P:'de novo' pyrimidine nucleobase biosynthetic process"/>
    <property type="evidence" value="ECO:0007669"/>
    <property type="project" value="InterPro"/>
</dbReference>
<evidence type="ECO:0000256" key="1">
    <source>
        <dbReference type="ARBA" id="ARBA00023239"/>
    </source>
</evidence>
<dbReference type="SUPFAM" id="SSF51366">
    <property type="entry name" value="Ribulose-phoshate binding barrel"/>
    <property type="match status" value="1"/>
</dbReference>